<dbReference type="PANTHER" id="PTHR46910:SF3">
    <property type="entry name" value="HALOTOLERANCE PROTEIN 9-RELATED"/>
    <property type="match status" value="1"/>
</dbReference>
<name>A0ABR4AU82_9LECA</name>
<dbReference type="SUPFAM" id="SSF57701">
    <property type="entry name" value="Zn2/Cys6 DNA-binding domain"/>
    <property type="match status" value="1"/>
</dbReference>
<dbReference type="Proteomes" id="UP001590951">
    <property type="component" value="Unassembled WGS sequence"/>
</dbReference>
<evidence type="ECO:0000256" key="4">
    <source>
        <dbReference type="ARBA" id="ARBA00023242"/>
    </source>
</evidence>
<dbReference type="EMBL" id="JBHFEH010000078">
    <property type="protein sequence ID" value="KAL2048825.1"/>
    <property type="molecule type" value="Genomic_DNA"/>
</dbReference>
<comment type="subcellular location">
    <subcellularLocation>
        <location evidence="1">Nucleus</location>
    </subcellularLocation>
</comment>
<feature type="region of interest" description="Disordered" evidence="5">
    <location>
        <begin position="1"/>
        <end position="76"/>
    </location>
</feature>
<accession>A0ABR4AU82</accession>
<evidence type="ECO:0000256" key="3">
    <source>
        <dbReference type="ARBA" id="ARBA00023125"/>
    </source>
</evidence>
<evidence type="ECO:0000259" key="6">
    <source>
        <dbReference type="PROSITE" id="PS50048"/>
    </source>
</evidence>
<evidence type="ECO:0000256" key="2">
    <source>
        <dbReference type="ARBA" id="ARBA00022723"/>
    </source>
</evidence>
<dbReference type="InterPro" id="IPR050987">
    <property type="entry name" value="AtrR-like"/>
</dbReference>
<gene>
    <name evidence="7" type="ORF">ABVK25_010883</name>
</gene>
<dbReference type="InterPro" id="IPR036864">
    <property type="entry name" value="Zn2-C6_fun-type_DNA-bd_sf"/>
</dbReference>
<feature type="compositionally biased region" description="Basic and acidic residues" evidence="5">
    <location>
        <begin position="66"/>
        <end position="76"/>
    </location>
</feature>
<evidence type="ECO:0000313" key="8">
    <source>
        <dbReference type="Proteomes" id="UP001590951"/>
    </source>
</evidence>
<dbReference type="Gene3D" id="4.10.240.10">
    <property type="entry name" value="Zn(2)-C6 fungal-type DNA-binding domain"/>
    <property type="match status" value="1"/>
</dbReference>
<evidence type="ECO:0000256" key="5">
    <source>
        <dbReference type="SAM" id="MobiDB-lite"/>
    </source>
</evidence>
<keyword evidence="3" id="KW-0238">DNA-binding</keyword>
<feature type="compositionally biased region" description="Pro residues" evidence="5">
    <location>
        <begin position="54"/>
        <end position="64"/>
    </location>
</feature>
<dbReference type="CDD" id="cd00067">
    <property type="entry name" value="GAL4"/>
    <property type="match status" value="1"/>
</dbReference>
<feature type="region of interest" description="Disordered" evidence="5">
    <location>
        <begin position="133"/>
        <end position="152"/>
    </location>
</feature>
<keyword evidence="4" id="KW-0539">Nucleus</keyword>
<dbReference type="SMART" id="SM00066">
    <property type="entry name" value="GAL4"/>
    <property type="match status" value="1"/>
</dbReference>
<protein>
    <recommendedName>
        <fullName evidence="6">Zn(2)-C6 fungal-type domain-containing protein</fullName>
    </recommendedName>
</protein>
<proteinExistence type="predicted"/>
<dbReference type="PROSITE" id="PS50048">
    <property type="entry name" value="ZN2_CY6_FUNGAL_2"/>
    <property type="match status" value="1"/>
</dbReference>
<comment type="caution">
    <text evidence="7">The sequence shown here is derived from an EMBL/GenBank/DDBJ whole genome shotgun (WGS) entry which is preliminary data.</text>
</comment>
<keyword evidence="8" id="KW-1185">Reference proteome</keyword>
<evidence type="ECO:0000313" key="7">
    <source>
        <dbReference type="EMBL" id="KAL2048825.1"/>
    </source>
</evidence>
<feature type="domain" description="Zn(2)-C6 fungal-type" evidence="6">
    <location>
        <begin position="82"/>
        <end position="112"/>
    </location>
</feature>
<dbReference type="PROSITE" id="PS00463">
    <property type="entry name" value="ZN2_CY6_FUNGAL_1"/>
    <property type="match status" value="1"/>
</dbReference>
<organism evidence="7 8">
    <name type="scientific">Lepraria finkii</name>
    <dbReference type="NCBI Taxonomy" id="1340010"/>
    <lineage>
        <taxon>Eukaryota</taxon>
        <taxon>Fungi</taxon>
        <taxon>Dikarya</taxon>
        <taxon>Ascomycota</taxon>
        <taxon>Pezizomycotina</taxon>
        <taxon>Lecanoromycetes</taxon>
        <taxon>OSLEUM clade</taxon>
        <taxon>Lecanoromycetidae</taxon>
        <taxon>Lecanorales</taxon>
        <taxon>Lecanorineae</taxon>
        <taxon>Stereocaulaceae</taxon>
        <taxon>Lepraria</taxon>
    </lineage>
</organism>
<dbReference type="InterPro" id="IPR001138">
    <property type="entry name" value="Zn2Cys6_DnaBD"/>
</dbReference>
<feature type="compositionally biased region" description="Polar residues" evidence="5">
    <location>
        <begin position="9"/>
        <end position="21"/>
    </location>
</feature>
<dbReference type="Pfam" id="PF00172">
    <property type="entry name" value="Zn_clus"/>
    <property type="match status" value="1"/>
</dbReference>
<dbReference type="PANTHER" id="PTHR46910">
    <property type="entry name" value="TRANSCRIPTION FACTOR PDR1"/>
    <property type="match status" value="1"/>
</dbReference>
<dbReference type="CDD" id="cd12148">
    <property type="entry name" value="fungal_TF_MHR"/>
    <property type="match status" value="1"/>
</dbReference>
<reference evidence="7 8" key="1">
    <citation type="submission" date="2024-09" db="EMBL/GenBank/DDBJ databases">
        <title>Rethinking Asexuality: The Enigmatic Case of Functional Sexual Genes in Lepraria (Stereocaulaceae).</title>
        <authorList>
            <person name="Doellman M."/>
            <person name="Sun Y."/>
            <person name="Barcenas-Pena A."/>
            <person name="Lumbsch H.T."/>
            <person name="Grewe F."/>
        </authorList>
    </citation>
    <scope>NUCLEOTIDE SEQUENCE [LARGE SCALE GENOMIC DNA]</scope>
    <source>
        <strain evidence="7 8">Grewe 0041</strain>
    </source>
</reference>
<sequence>MAAYANTPMLHQQTPPQQAALSPQYPPLSETPGHAPHHTPVYANVDPQLGHGQGPPPPPPPPTPKSSKEGHTGEGKARLRKACDACSQRKVKCDESGPPCKACQGLDIECTFLRPSKRRGPPNKVAQGIKRGRYESPGISGRSQPSSPTHAAHTLASFSQQQALYADAICPMPILQYLIDDYFMYIHPLVPLPHEQSFRAAFERREDMNNTTFLAMLAAMVGCVVASFPRKLEQAARHSNMENSFPNSMSLVEKCHKVANEAQSVGYLDRAFTIHDAVTNYLLGLACVYTFNRPSCIMYFRQCLTILTALGAHKPNITTVQPRPGGAPQARMTTNGHAFEGPQSGGVDLLMQEIYRRTFWVMFVSARSLQQLGVSQWELPIPPATKSEPYPPLPVEVDDAYVTPSHILQQPSNYVSELTAFNANVKIYTTYNDLVTMESLYGVDELVNWEQQKNVLERSLHAVKQVLGQLPSGIVLHLEDSPAHPRAQKYPSPASGLSGAQELINYASSDLDNRPIDWTRPGERSRVQSEIAKANIYASQLSTRLYLVEKYWNLRDAEKRDHSRNPSPALIAPLLEKYSSPQNPSTMTEGDMANEREDIVKSFLALLGSMNQINMGPNGASFINKIRQIASTLLDSPHIRKGALALRAEDHLSRSLSILKQLERVPDGREAFEDDEQAQSRYWADLQEHHTRFAQA</sequence>
<evidence type="ECO:0000256" key="1">
    <source>
        <dbReference type="ARBA" id="ARBA00004123"/>
    </source>
</evidence>
<keyword evidence="2" id="KW-0479">Metal-binding</keyword>